<evidence type="ECO:0000256" key="10">
    <source>
        <dbReference type="ARBA" id="ARBA00030700"/>
    </source>
</evidence>
<evidence type="ECO:0000256" key="14">
    <source>
        <dbReference type="SAM" id="Coils"/>
    </source>
</evidence>
<dbReference type="AlphaFoldDB" id="A0ABD0XIT4"/>
<evidence type="ECO:0000313" key="16">
    <source>
        <dbReference type="EMBL" id="KAL0993005.1"/>
    </source>
</evidence>
<gene>
    <name evidence="16" type="ORF">UPYG_G00102070</name>
</gene>
<proteinExistence type="inferred from homology"/>
<dbReference type="GO" id="GO:0005739">
    <property type="term" value="C:mitochondrion"/>
    <property type="evidence" value="ECO:0007669"/>
    <property type="project" value="UniProtKB-SubCell"/>
</dbReference>
<evidence type="ECO:0000256" key="11">
    <source>
        <dbReference type="ARBA" id="ARBA00035184"/>
    </source>
</evidence>
<evidence type="ECO:0000256" key="8">
    <source>
        <dbReference type="ARBA" id="ARBA00023274"/>
    </source>
</evidence>
<dbReference type="PANTHER" id="PTHR31761">
    <property type="entry name" value="GROWTH ARREST AND DNA DAMAGE-INDUCIBLE PROTEINS-INTERACTING PROTEIN 1 GADD45GIP1"/>
    <property type="match status" value="1"/>
</dbReference>
<dbReference type="GO" id="GO:0005840">
    <property type="term" value="C:ribosome"/>
    <property type="evidence" value="ECO:0007669"/>
    <property type="project" value="UniProtKB-KW"/>
</dbReference>
<evidence type="ECO:0000256" key="13">
    <source>
        <dbReference type="ARBA" id="ARBA00060144"/>
    </source>
</evidence>
<evidence type="ECO:0000256" key="2">
    <source>
        <dbReference type="ARBA" id="ARBA00004173"/>
    </source>
</evidence>
<evidence type="ECO:0000256" key="5">
    <source>
        <dbReference type="ARBA" id="ARBA00023054"/>
    </source>
</evidence>
<organism evidence="16 17">
    <name type="scientific">Umbra pygmaea</name>
    <name type="common">Eastern mudminnow</name>
    <dbReference type="NCBI Taxonomy" id="75934"/>
    <lineage>
        <taxon>Eukaryota</taxon>
        <taxon>Metazoa</taxon>
        <taxon>Chordata</taxon>
        <taxon>Craniata</taxon>
        <taxon>Vertebrata</taxon>
        <taxon>Euteleostomi</taxon>
        <taxon>Actinopterygii</taxon>
        <taxon>Neopterygii</taxon>
        <taxon>Teleostei</taxon>
        <taxon>Protacanthopterygii</taxon>
        <taxon>Esociformes</taxon>
        <taxon>Umbridae</taxon>
        <taxon>Umbra</taxon>
    </lineage>
</organism>
<sequence>MATHMMCKSTAMFCWAIRGLSPIKSYIPASAQCGLLMQIAHYNPKPLKLNLKDPYIPDKDSEKTPEWQKTAKYDRKLFGRYGFSSGTDLAKLWPSHAQLEDMIAEEREWNPPLEVTLKNVEAKEKEANAKRLAREKLVAANMAKMPKMVADWRKEKREAKQKLKDEKARRERLLAEARERFGYAMDPRSPKFLEMVSEIEKEEKKKRKLMKRRLKEDQSQAPLAAPSTGSS</sequence>
<comment type="subcellular location">
    <subcellularLocation>
        <location evidence="2">Mitochondrion</location>
    </subcellularLocation>
    <subcellularLocation>
        <location evidence="1">Nucleus</location>
    </subcellularLocation>
</comment>
<dbReference type="InterPro" id="IPR018472">
    <property type="entry name" value="Ribosomal_mL64"/>
</dbReference>
<dbReference type="Proteomes" id="UP001557470">
    <property type="component" value="Unassembled WGS sequence"/>
</dbReference>
<dbReference type="PANTHER" id="PTHR31761:SF1">
    <property type="entry name" value="LARGE RIBOSOMAL SUBUNIT PROTEIN ML64"/>
    <property type="match status" value="1"/>
</dbReference>
<comment type="caution">
    <text evidence="16">The sequence shown here is derived from an EMBL/GenBank/DDBJ whole genome shotgun (WGS) entry which is preliminary data.</text>
</comment>
<dbReference type="Gene3D" id="6.10.280.120">
    <property type="entry name" value="Growth arrest and DNA-damage-inducible proteins-interacting protein 1"/>
    <property type="match status" value="1"/>
</dbReference>
<reference evidence="16 17" key="1">
    <citation type="submission" date="2024-06" db="EMBL/GenBank/DDBJ databases">
        <authorList>
            <person name="Pan Q."/>
            <person name="Wen M."/>
            <person name="Jouanno E."/>
            <person name="Zahm M."/>
            <person name="Klopp C."/>
            <person name="Cabau C."/>
            <person name="Louis A."/>
            <person name="Berthelot C."/>
            <person name="Parey E."/>
            <person name="Roest Crollius H."/>
            <person name="Montfort J."/>
            <person name="Robinson-Rechavi M."/>
            <person name="Bouchez O."/>
            <person name="Lampietro C."/>
            <person name="Lopez Roques C."/>
            <person name="Donnadieu C."/>
            <person name="Postlethwait J."/>
            <person name="Bobe J."/>
            <person name="Verreycken H."/>
            <person name="Guiguen Y."/>
        </authorList>
    </citation>
    <scope>NUCLEOTIDE SEQUENCE [LARGE SCALE GENOMIC DNA]</scope>
    <source>
        <strain evidence="16">Up_M1</strain>
        <tissue evidence="16">Testis</tissue>
    </source>
</reference>
<feature type="coiled-coil region" evidence="14">
    <location>
        <begin position="149"/>
        <end position="180"/>
    </location>
</feature>
<dbReference type="InterPro" id="IPR043035">
    <property type="entry name" value="Ribosomal_mL64_sf"/>
</dbReference>
<evidence type="ECO:0000256" key="7">
    <source>
        <dbReference type="ARBA" id="ARBA00023242"/>
    </source>
</evidence>
<evidence type="ECO:0000256" key="9">
    <source>
        <dbReference type="ARBA" id="ARBA00023306"/>
    </source>
</evidence>
<evidence type="ECO:0000313" key="17">
    <source>
        <dbReference type="Proteomes" id="UP001557470"/>
    </source>
</evidence>
<keyword evidence="6" id="KW-0496">Mitochondrion</keyword>
<dbReference type="GO" id="GO:0005634">
    <property type="term" value="C:nucleus"/>
    <property type="evidence" value="ECO:0007669"/>
    <property type="project" value="UniProtKB-SubCell"/>
</dbReference>
<evidence type="ECO:0000256" key="4">
    <source>
        <dbReference type="ARBA" id="ARBA00022980"/>
    </source>
</evidence>
<accession>A0ABD0XIT4</accession>
<feature type="region of interest" description="Disordered" evidence="15">
    <location>
        <begin position="203"/>
        <end position="231"/>
    </location>
</feature>
<keyword evidence="7" id="KW-0539">Nucleus</keyword>
<keyword evidence="5 14" id="KW-0175">Coiled coil</keyword>
<keyword evidence="17" id="KW-1185">Reference proteome</keyword>
<dbReference type="GO" id="GO:1990904">
    <property type="term" value="C:ribonucleoprotein complex"/>
    <property type="evidence" value="ECO:0007669"/>
    <property type="project" value="UniProtKB-KW"/>
</dbReference>
<dbReference type="Pfam" id="PF10147">
    <property type="entry name" value="CR6_interact"/>
    <property type="match status" value="1"/>
</dbReference>
<keyword evidence="4" id="KW-0689">Ribosomal protein</keyword>
<keyword evidence="8" id="KW-0687">Ribonucleoprotein</keyword>
<evidence type="ECO:0000256" key="15">
    <source>
        <dbReference type="SAM" id="MobiDB-lite"/>
    </source>
</evidence>
<evidence type="ECO:0000256" key="12">
    <source>
        <dbReference type="ARBA" id="ARBA00035485"/>
    </source>
</evidence>
<evidence type="ECO:0000256" key="1">
    <source>
        <dbReference type="ARBA" id="ARBA00004123"/>
    </source>
</evidence>
<keyword evidence="9" id="KW-0131">Cell cycle</keyword>
<feature type="compositionally biased region" description="Basic residues" evidence="15">
    <location>
        <begin position="204"/>
        <end position="213"/>
    </location>
</feature>
<evidence type="ECO:0000256" key="3">
    <source>
        <dbReference type="ARBA" id="ARBA00005421"/>
    </source>
</evidence>
<comment type="similarity">
    <text evidence="3">Belongs to the mitochondrion-specific ribosomal protein mL64 family.</text>
</comment>
<dbReference type="EMBL" id="JAGEUA010000003">
    <property type="protein sequence ID" value="KAL0993005.1"/>
    <property type="molecule type" value="Genomic_DNA"/>
</dbReference>
<evidence type="ECO:0000256" key="6">
    <source>
        <dbReference type="ARBA" id="ARBA00023128"/>
    </source>
</evidence>
<comment type="function">
    <text evidence="13">Acts as a negative regulator of G1 to S cell cycle phase progression by inhibiting cyclin-dependent kinases. Inhibitory effects are additive with GADD45 proteins but also occur in the absence of GADD45 proteins. Acts as a repressor of the orphan nuclear receptor NR4A1 by inhibiting AB domain-mediated transcriptional activity. May be involved in the hormone-mediated regulation of NR4A1 transcriptional activity. May play a role in mitochondrial protein synthesis.</text>
</comment>
<protein>
    <recommendedName>
        <fullName evidence="11">Large ribosomal subunit protein mL64</fullName>
    </recommendedName>
    <alternativeName>
        <fullName evidence="10">39S ribosomal protein L59, mitochondrial</fullName>
    </alternativeName>
    <alternativeName>
        <fullName evidence="12">Growth arrest and DNA damage-inducible proteins-interacting protein 1</fullName>
    </alternativeName>
</protein>
<name>A0ABD0XIT4_UMBPY</name>